<dbReference type="EMBL" id="BJYF01000001">
    <property type="protein sequence ID" value="GEN58523.1"/>
    <property type="molecule type" value="Genomic_DNA"/>
</dbReference>
<sequence>MAVEALVATGLAAVLAVVALLAVEIPGAESTVMAAAPEPADVAVAAMAAAGGNVRSIVATAAATAFGRARSGSVALSGF</sequence>
<protein>
    <submittedName>
        <fullName evidence="1">Uncharacterized protein</fullName>
    </submittedName>
</protein>
<name>A0A511X6E7_9PROT</name>
<dbReference type="Proteomes" id="UP000321635">
    <property type="component" value="Unassembled WGS sequence"/>
</dbReference>
<reference evidence="1 2" key="1">
    <citation type="submission" date="2019-07" db="EMBL/GenBank/DDBJ databases">
        <title>Whole genome shotgun sequence of Acetobacter nitrogenifigens NBRC 105050.</title>
        <authorList>
            <person name="Hosoyama A."/>
            <person name="Uohara A."/>
            <person name="Ohji S."/>
            <person name="Ichikawa N."/>
        </authorList>
    </citation>
    <scope>NUCLEOTIDE SEQUENCE [LARGE SCALE GENOMIC DNA]</scope>
    <source>
        <strain evidence="1 2">NBRC 105050</strain>
    </source>
</reference>
<accession>A0A511X6E7</accession>
<evidence type="ECO:0000313" key="1">
    <source>
        <dbReference type="EMBL" id="GEN58523.1"/>
    </source>
</evidence>
<comment type="caution">
    <text evidence="1">The sequence shown here is derived from an EMBL/GenBank/DDBJ whole genome shotgun (WGS) entry which is preliminary data.</text>
</comment>
<organism evidence="1 2">
    <name type="scientific">Acetobacter nitrogenifigens DSM 23921 = NBRC 105050</name>
    <dbReference type="NCBI Taxonomy" id="1120919"/>
    <lineage>
        <taxon>Bacteria</taxon>
        <taxon>Pseudomonadati</taxon>
        <taxon>Pseudomonadota</taxon>
        <taxon>Alphaproteobacteria</taxon>
        <taxon>Acetobacterales</taxon>
        <taxon>Acetobacteraceae</taxon>
        <taxon>Acetobacter</taxon>
    </lineage>
</organism>
<dbReference type="AlphaFoldDB" id="A0A511X6E7"/>
<gene>
    <name evidence="1" type="ORF">ANI02nite_04070</name>
</gene>
<evidence type="ECO:0000313" key="2">
    <source>
        <dbReference type="Proteomes" id="UP000321635"/>
    </source>
</evidence>
<keyword evidence="2" id="KW-1185">Reference proteome</keyword>
<proteinExistence type="predicted"/>